<dbReference type="InterPro" id="IPR016030">
    <property type="entry name" value="CblAdoTrfase-like"/>
</dbReference>
<keyword evidence="6 16" id="KW-0808">Transferase</keyword>
<accession>A0A926DP75</accession>
<comment type="catalytic activity">
    <reaction evidence="13">
        <text>2 cob(II)alamin + reduced [electron-transfer flavoprotein] + 2 ATP = 2 adenosylcob(III)alamin + 2 triphosphate + oxidized [electron-transfer flavoprotein] + 3 H(+)</text>
        <dbReference type="Rhea" id="RHEA:28671"/>
        <dbReference type="Rhea" id="RHEA-COMP:10685"/>
        <dbReference type="Rhea" id="RHEA-COMP:10686"/>
        <dbReference type="ChEBI" id="CHEBI:15378"/>
        <dbReference type="ChEBI" id="CHEBI:16304"/>
        <dbReference type="ChEBI" id="CHEBI:18036"/>
        <dbReference type="ChEBI" id="CHEBI:18408"/>
        <dbReference type="ChEBI" id="CHEBI:30616"/>
        <dbReference type="ChEBI" id="CHEBI:57692"/>
        <dbReference type="ChEBI" id="CHEBI:58307"/>
        <dbReference type="EC" id="2.5.1.17"/>
    </reaction>
</comment>
<evidence type="ECO:0000256" key="9">
    <source>
        <dbReference type="ARBA" id="ARBA00031529"/>
    </source>
</evidence>
<evidence type="ECO:0000256" key="5">
    <source>
        <dbReference type="ARBA" id="ARBA00022573"/>
    </source>
</evidence>
<dbReference type="GO" id="GO:0008817">
    <property type="term" value="F:corrinoid adenosyltransferase activity"/>
    <property type="evidence" value="ECO:0007669"/>
    <property type="project" value="UniProtKB-EC"/>
</dbReference>
<evidence type="ECO:0000256" key="1">
    <source>
        <dbReference type="ARBA" id="ARBA00005121"/>
    </source>
</evidence>
<evidence type="ECO:0000313" key="16">
    <source>
        <dbReference type="EMBL" id="MBC8542633.1"/>
    </source>
</evidence>
<keyword evidence="8" id="KW-0067">ATP-binding</keyword>
<evidence type="ECO:0000256" key="7">
    <source>
        <dbReference type="ARBA" id="ARBA00022741"/>
    </source>
</evidence>
<evidence type="ECO:0000256" key="2">
    <source>
        <dbReference type="ARBA" id="ARBA00007487"/>
    </source>
</evidence>
<evidence type="ECO:0000259" key="15">
    <source>
        <dbReference type="Pfam" id="PF01923"/>
    </source>
</evidence>
<evidence type="ECO:0000256" key="11">
    <source>
        <dbReference type="ARBA" id="ARBA00033354"/>
    </source>
</evidence>
<keyword evidence="7" id="KW-0547">Nucleotide-binding</keyword>
<evidence type="ECO:0000256" key="13">
    <source>
        <dbReference type="ARBA" id="ARBA00048692"/>
    </source>
</evidence>
<evidence type="ECO:0000256" key="8">
    <source>
        <dbReference type="ARBA" id="ARBA00022840"/>
    </source>
</evidence>
<dbReference type="EC" id="2.5.1.17" evidence="3"/>
<dbReference type="InterPro" id="IPR038084">
    <property type="entry name" value="PduO/GlcC-like_sf"/>
</dbReference>
<feature type="region of interest" description="Disordered" evidence="14">
    <location>
        <begin position="1"/>
        <end position="27"/>
    </location>
</feature>
<evidence type="ECO:0000256" key="14">
    <source>
        <dbReference type="SAM" id="MobiDB-lite"/>
    </source>
</evidence>
<dbReference type="EMBL" id="JACRSQ010000003">
    <property type="protein sequence ID" value="MBC8542633.1"/>
    <property type="molecule type" value="Genomic_DNA"/>
</dbReference>
<evidence type="ECO:0000256" key="4">
    <source>
        <dbReference type="ARBA" id="ARBA00020963"/>
    </source>
</evidence>
<comment type="similarity">
    <text evidence="2">Belongs to the Cob(I)alamin adenosyltransferase family.</text>
</comment>
<dbReference type="InterPro" id="IPR029499">
    <property type="entry name" value="PduO-typ"/>
</dbReference>
<dbReference type="PANTHER" id="PTHR12213:SF0">
    <property type="entry name" value="CORRINOID ADENOSYLTRANSFERASE MMAB"/>
    <property type="match status" value="1"/>
</dbReference>
<comment type="pathway">
    <text evidence="1">Cofactor biosynthesis; adenosylcobalamin biosynthesis; adenosylcobalamin from cob(II)yrinate a,c-diamide: step 2/7.</text>
</comment>
<dbReference type="AlphaFoldDB" id="A0A926DP75"/>
<reference evidence="16" key="1">
    <citation type="submission" date="2020-08" db="EMBL/GenBank/DDBJ databases">
        <title>Genome public.</title>
        <authorList>
            <person name="Liu C."/>
            <person name="Sun Q."/>
        </authorList>
    </citation>
    <scope>NUCLEOTIDE SEQUENCE</scope>
    <source>
        <strain evidence="16">NSJ-32</strain>
    </source>
</reference>
<evidence type="ECO:0000256" key="6">
    <source>
        <dbReference type="ARBA" id="ARBA00022679"/>
    </source>
</evidence>
<dbReference type="Proteomes" id="UP000657006">
    <property type="component" value="Unassembled WGS sequence"/>
</dbReference>
<dbReference type="PANTHER" id="PTHR12213">
    <property type="entry name" value="CORRINOID ADENOSYLTRANSFERASE"/>
    <property type="match status" value="1"/>
</dbReference>
<dbReference type="NCBIfam" id="TIGR00636">
    <property type="entry name" value="PduO_Nterm"/>
    <property type="match status" value="1"/>
</dbReference>
<dbReference type="GO" id="GO:0009236">
    <property type="term" value="P:cobalamin biosynthetic process"/>
    <property type="evidence" value="ECO:0007669"/>
    <property type="project" value="UniProtKB-KW"/>
</dbReference>
<dbReference type="GO" id="GO:0005524">
    <property type="term" value="F:ATP binding"/>
    <property type="evidence" value="ECO:0007669"/>
    <property type="project" value="UniProtKB-KW"/>
</dbReference>
<organism evidence="16 17">
    <name type="scientific">Bianquea renquensis</name>
    <dbReference type="NCBI Taxonomy" id="2763661"/>
    <lineage>
        <taxon>Bacteria</taxon>
        <taxon>Bacillati</taxon>
        <taxon>Bacillota</taxon>
        <taxon>Clostridia</taxon>
        <taxon>Eubacteriales</taxon>
        <taxon>Bianqueaceae</taxon>
        <taxon>Bianquea</taxon>
    </lineage>
</organism>
<dbReference type="SUPFAM" id="SSF143744">
    <property type="entry name" value="GlcG-like"/>
    <property type="match status" value="1"/>
</dbReference>
<dbReference type="Pfam" id="PF03928">
    <property type="entry name" value="HbpS-like"/>
    <property type="match status" value="1"/>
</dbReference>
<evidence type="ECO:0000256" key="10">
    <source>
        <dbReference type="ARBA" id="ARBA00033334"/>
    </source>
</evidence>
<feature type="domain" description="Cobalamin adenosyltransferase-like" evidence="15">
    <location>
        <begin position="6"/>
        <end position="165"/>
    </location>
</feature>
<sequence length="339" mass="36191">MADASIYTKRGDGGQTSLGNGRRVPKSHGTLEVLGNLDELTSQLGLAKANLPPGESDLLEQIETLQRELITLMGELAGAPRSGHGITAASIEAMEARIDQYSPCFSQLHTFVLPGGTVASANLDVARTIARRAERSLGKAGLPLAVHQRYMNRLSDYVYAMARYLDFREGIARQVAAGIQKRPPQNRDKEAVAMERGRSVSLAQAKRLLEELEEEALRQGLKLVMAVADASGRPIAVHVMDGAFIASYDIAVNKAFTAVSLKMPTKELEELCKPGGSLYGLQNTNDGKIVIFGGGVPLMGEGAVIGGLGVSGSSAENDTRMAEIGEQLFNQVYPQGELA</sequence>
<dbReference type="Pfam" id="PF01923">
    <property type="entry name" value="Cob_adeno_trans"/>
    <property type="match status" value="1"/>
</dbReference>
<gene>
    <name evidence="16" type="ORF">H8730_03600</name>
</gene>
<keyword evidence="5" id="KW-0169">Cobalamin biosynthesis</keyword>
<proteinExistence type="inferred from homology"/>
<dbReference type="SUPFAM" id="SSF89028">
    <property type="entry name" value="Cobalamin adenosyltransferase-like"/>
    <property type="match status" value="1"/>
</dbReference>
<dbReference type="Gene3D" id="3.30.450.150">
    <property type="entry name" value="Haem-degrading domain"/>
    <property type="match status" value="1"/>
</dbReference>
<keyword evidence="17" id="KW-1185">Reference proteome</keyword>
<protein>
    <recommendedName>
        <fullName evidence="4">Corrinoid adenosyltransferase</fullName>
        <ecNumber evidence="3">2.5.1.17</ecNumber>
    </recommendedName>
    <alternativeName>
        <fullName evidence="9">Cob(II)alamin adenosyltransferase</fullName>
    </alternativeName>
    <alternativeName>
        <fullName evidence="11">Cob(II)yrinic acid a,c-diamide adenosyltransferase</fullName>
    </alternativeName>
    <alternativeName>
        <fullName evidence="10">Cobinamide/cobalamin adenosyltransferase</fullName>
    </alternativeName>
</protein>
<dbReference type="InterPro" id="IPR036451">
    <property type="entry name" value="CblAdoTrfase-like_sf"/>
</dbReference>
<comment type="caution">
    <text evidence="16">The sequence shown here is derived from an EMBL/GenBank/DDBJ whole genome shotgun (WGS) entry which is preliminary data.</text>
</comment>
<evidence type="ECO:0000256" key="12">
    <source>
        <dbReference type="ARBA" id="ARBA00048555"/>
    </source>
</evidence>
<comment type="catalytic activity">
    <reaction evidence="12">
        <text>2 cob(II)yrinate a,c diamide + reduced [electron-transfer flavoprotein] + 2 ATP = 2 adenosylcob(III)yrinate a,c-diamide + 2 triphosphate + oxidized [electron-transfer flavoprotein] + 3 H(+)</text>
        <dbReference type="Rhea" id="RHEA:11528"/>
        <dbReference type="Rhea" id="RHEA-COMP:10685"/>
        <dbReference type="Rhea" id="RHEA-COMP:10686"/>
        <dbReference type="ChEBI" id="CHEBI:15378"/>
        <dbReference type="ChEBI" id="CHEBI:18036"/>
        <dbReference type="ChEBI" id="CHEBI:30616"/>
        <dbReference type="ChEBI" id="CHEBI:57692"/>
        <dbReference type="ChEBI" id="CHEBI:58307"/>
        <dbReference type="ChEBI" id="CHEBI:58503"/>
        <dbReference type="ChEBI" id="CHEBI:58537"/>
        <dbReference type="EC" id="2.5.1.17"/>
    </reaction>
</comment>
<name>A0A926DP75_9FIRM</name>
<dbReference type="Gene3D" id="1.20.1200.10">
    <property type="entry name" value="Cobalamin adenosyltransferase-like"/>
    <property type="match status" value="1"/>
</dbReference>
<dbReference type="InterPro" id="IPR005624">
    <property type="entry name" value="PduO/GlcC-like"/>
</dbReference>
<evidence type="ECO:0000313" key="17">
    <source>
        <dbReference type="Proteomes" id="UP000657006"/>
    </source>
</evidence>
<evidence type="ECO:0000256" key="3">
    <source>
        <dbReference type="ARBA" id="ARBA00012454"/>
    </source>
</evidence>